<accession>A0A1G8KKF6</accession>
<dbReference type="CDD" id="cd02253">
    <property type="entry name" value="DmpA"/>
    <property type="match status" value="1"/>
</dbReference>
<keyword evidence="3" id="KW-1185">Reference proteome</keyword>
<evidence type="ECO:0000313" key="2">
    <source>
        <dbReference type="EMBL" id="SDI43885.1"/>
    </source>
</evidence>
<dbReference type="Gene3D" id="3.60.70.12">
    <property type="entry name" value="L-amino peptidase D-ALA esterase/amidase"/>
    <property type="match status" value="1"/>
</dbReference>
<keyword evidence="2" id="KW-0378">Hydrolase</keyword>
<proteinExistence type="inferred from homology"/>
<dbReference type="PANTHER" id="PTHR36512">
    <property type="entry name" value="D-AMINOPEPTIDASE"/>
    <property type="match status" value="1"/>
</dbReference>
<dbReference type="SUPFAM" id="SSF56266">
    <property type="entry name" value="DmpA/ArgJ-like"/>
    <property type="match status" value="1"/>
</dbReference>
<evidence type="ECO:0000313" key="3">
    <source>
        <dbReference type="Proteomes" id="UP000198853"/>
    </source>
</evidence>
<evidence type="ECO:0000256" key="1">
    <source>
        <dbReference type="ARBA" id="ARBA00007068"/>
    </source>
</evidence>
<name>A0A1G8KKF6_9BACI</name>
<dbReference type="PANTHER" id="PTHR36512:SF3">
    <property type="entry name" value="BLR5678 PROTEIN"/>
    <property type="match status" value="1"/>
</dbReference>
<gene>
    <name evidence="2" type="ORF">SAMN04488123_102159</name>
</gene>
<dbReference type="InterPro" id="IPR005321">
    <property type="entry name" value="Peptidase_S58_DmpA"/>
</dbReference>
<protein>
    <submittedName>
        <fullName evidence="2">D-aminopeptidase</fullName>
    </submittedName>
</protein>
<dbReference type="RefSeq" id="WP_245723036.1">
    <property type="nucleotide sequence ID" value="NZ_FNEN01000002.1"/>
</dbReference>
<keyword evidence="2" id="KW-0031">Aminopeptidase</keyword>
<organism evidence="2 3">
    <name type="scientific">Natribacillus halophilus</name>
    <dbReference type="NCBI Taxonomy" id="549003"/>
    <lineage>
        <taxon>Bacteria</taxon>
        <taxon>Bacillati</taxon>
        <taxon>Bacillota</taxon>
        <taxon>Bacilli</taxon>
        <taxon>Bacillales</taxon>
        <taxon>Bacillaceae</taxon>
        <taxon>Natribacillus</taxon>
    </lineage>
</organism>
<dbReference type="Pfam" id="PF03576">
    <property type="entry name" value="Peptidase_S58"/>
    <property type="match status" value="1"/>
</dbReference>
<dbReference type="InterPro" id="IPR016117">
    <property type="entry name" value="ArgJ-like_dom_sf"/>
</dbReference>
<comment type="similarity">
    <text evidence="1">Belongs to the peptidase S58 family.</text>
</comment>
<dbReference type="AlphaFoldDB" id="A0A1G8KKF6"/>
<dbReference type="Proteomes" id="UP000198853">
    <property type="component" value="Unassembled WGS sequence"/>
</dbReference>
<dbReference type="EMBL" id="FNEN01000002">
    <property type="protein sequence ID" value="SDI43885.1"/>
    <property type="molecule type" value="Genomic_DNA"/>
</dbReference>
<sequence length="319" mass="33832">MTKANALTDVPGVKVGHKTLIEGSSVRTGVTAILPHGGNLFQEKVIGAAHVINGFGKTTGLVQLEELGVIESPIMLTNTFSVPAVTEGVLQHLFSRNEDIGVETGTVNTIVGECNDGYLNDIRGLRVRADDAIDAIESAGTDVAEGSVGAGTGMSCFGYKGGIGTSSRVVGDYTVGVLVLSNFGQKEDLLGGDESKGEEPDGSIMMIVGTDAPLNERQLKRVARRTTFGLARTGSYAAYGSGDIAIAFSTAHSIPHHCEQPLQRFEFVREASITPLFEATVEATEEAIWNSLAMAGDMIGRNGHERKALDLERLIRRWG</sequence>
<keyword evidence="2" id="KW-0645">Protease</keyword>
<reference evidence="2 3" key="1">
    <citation type="submission" date="2016-10" db="EMBL/GenBank/DDBJ databases">
        <authorList>
            <person name="de Groot N.N."/>
        </authorList>
    </citation>
    <scope>NUCLEOTIDE SEQUENCE [LARGE SCALE GENOMIC DNA]</scope>
    <source>
        <strain evidence="2 3">DSM 21771</strain>
    </source>
</reference>
<dbReference type="GO" id="GO:0004177">
    <property type="term" value="F:aminopeptidase activity"/>
    <property type="evidence" value="ECO:0007669"/>
    <property type="project" value="UniProtKB-KW"/>
</dbReference>